<dbReference type="PROSITE" id="PS51257">
    <property type="entry name" value="PROKAR_LIPOPROTEIN"/>
    <property type="match status" value="1"/>
</dbReference>
<dbReference type="Proteomes" id="UP000245535">
    <property type="component" value="Unassembled WGS sequence"/>
</dbReference>
<evidence type="ECO:0000313" key="2">
    <source>
        <dbReference type="EMBL" id="PWJ34185.1"/>
    </source>
</evidence>
<comment type="caution">
    <text evidence="2">The sequence shown here is derived from an EMBL/GenBank/DDBJ whole genome shotgun (WGS) entry which is preliminary data.</text>
</comment>
<keyword evidence="3" id="KW-1185">Reference proteome</keyword>
<proteinExistence type="predicted"/>
<dbReference type="RefSeq" id="WP_109623029.1">
    <property type="nucleotide sequence ID" value="NZ_QGDO01000011.1"/>
</dbReference>
<sequence length="271" mass="27875">MNTKKLYTLTHLTIASIFVTLLTLGSCQKKQETATEAKTETVEEVVTEEVKEEATTPETKAVAAPQKTQVSASTSKESTSTSVTAESPEVKEIKAEPKVFTLASGGMIDVKLDGELSTDSVKVGNVFSALVTKDVVADDATVIPAGSVVKGEITKVKNEKKLGGKSHIELTLKTVTLSGADYALVTKALYFEGKNKIGKTALNAGVGAAAGALAGNLGSKKGNKTKGTLIGAAAGAAAGVGATALGKKGSYTLESGMELSFELTDNVEITM</sequence>
<evidence type="ECO:0008006" key="4">
    <source>
        <dbReference type="Google" id="ProtNLM"/>
    </source>
</evidence>
<gene>
    <name evidence="2" type="ORF">BC781_11195</name>
</gene>
<evidence type="ECO:0000313" key="3">
    <source>
        <dbReference type="Proteomes" id="UP000245535"/>
    </source>
</evidence>
<accession>A0A315YW98</accession>
<dbReference type="EMBL" id="QGDO01000011">
    <property type="protein sequence ID" value="PWJ34185.1"/>
    <property type="molecule type" value="Genomic_DNA"/>
</dbReference>
<feature type="compositionally biased region" description="Low complexity" evidence="1">
    <location>
        <begin position="56"/>
        <end position="87"/>
    </location>
</feature>
<name>A0A315YW98_SEDFL</name>
<protein>
    <recommendedName>
        <fullName evidence="4">Outer membrane lipoprotein SlyB</fullName>
    </recommendedName>
</protein>
<evidence type="ECO:0000256" key="1">
    <source>
        <dbReference type="SAM" id="MobiDB-lite"/>
    </source>
</evidence>
<dbReference type="AlphaFoldDB" id="A0A315YW98"/>
<reference evidence="2 3" key="1">
    <citation type="submission" date="2018-03" db="EMBL/GenBank/DDBJ databases">
        <title>Genomic Encyclopedia of Archaeal and Bacterial Type Strains, Phase II (KMG-II): from individual species to whole genera.</title>
        <authorList>
            <person name="Goeker M."/>
        </authorList>
    </citation>
    <scope>NUCLEOTIDE SEQUENCE [LARGE SCALE GENOMIC DNA]</scope>
    <source>
        <strain evidence="2 3">DSM 28229</strain>
    </source>
</reference>
<organism evidence="2 3">
    <name type="scientific">Sediminitomix flava</name>
    <dbReference type="NCBI Taxonomy" id="379075"/>
    <lineage>
        <taxon>Bacteria</taxon>
        <taxon>Pseudomonadati</taxon>
        <taxon>Bacteroidota</taxon>
        <taxon>Cytophagia</taxon>
        <taxon>Cytophagales</taxon>
        <taxon>Flammeovirgaceae</taxon>
        <taxon>Sediminitomix</taxon>
    </lineage>
</organism>
<feature type="region of interest" description="Disordered" evidence="1">
    <location>
        <begin position="33"/>
        <end position="88"/>
    </location>
</feature>